<reference evidence="1 2" key="1">
    <citation type="submission" date="2018-06" db="EMBL/GenBank/DDBJ databases">
        <title>Genomic Encyclopedia of Archaeal and Bacterial Type Strains, Phase II (KMG-II): from individual species to whole genera.</title>
        <authorList>
            <person name="Goeker M."/>
        </authorList>
    </citation>
    <scope>NUCLEOTIDE SEQUENCE [LARGE SCALE GENOMIC DNA]</scope>
    <source>
        <strain evidence="1 2">DSM 29821</strain>
    </source>
</reference>
<dbReference type="InterPro" id="IPR002763">
    <property type="entry name" value="DUF72"/>
</dbReference>
<comment type="caution">
    <text evidence="1">The sequence shown here is derived from an EMBL/GenBank/DDBJ whole genome shotgun (WGS) entry which is preliminary data.</text>
</comment>
<dbReference type="Gene3D" id="3.20.20.410">
    <property type="entry name" value="Protein of unknown function UPF0759"/>
    <property type="match status" value="1"/>
</dbReference>
<sequence length="291" mass="33364">MDFGANWKHYDQAIIPLPPDHPITARTLSGIPGPGTLRIGSSGWTRKEYTNTLYPKGVSTANQLTEYGRIFQCVELNATHYKIYSPAEVQKWVEKVKNKDFLFCPKYPQSISHHSSLLNATDETNAFLDGIRAFGNQLGPVFLQLGEQFSPARKATLFKYLESLPEDIDFFVEVRHADWYNNPTELREYFKTLREMCIGAVITDTPGRRDCLHMGLTTPDVFLRFVTKGNHPADLKRLLEWKPRLDAWTAAGLERIFFFLHVHEGEHEAAFYKEVKEVFGIATQETQMSLF</sequence>
<gene>
    <name evidence="1" type="ORF">CLV59_106105</name>
</gene>
<dbReference type="PANTHER" id="PTHR30348:SF9">
    <property type="entry name" value="UPF0759 PROTEIN YECE"/>
    <property type="match status" value="1"/>
</dbReference>
<protein>
    <submittedName>
        <fullName evidence="1">Uncharacterized protein YecE (DUF72 family)</fullName>
    </submittedName>
</protein>
<keyword evidence="2" id="KW-1185">Reference proteome</keyword>
<dbReference type="SUPFAM" id="SSF117396">
    <property type="entry name" value="TM1631-like"/>
    <property type="match status" value="1"/>
</dbReference>
<dbReference type="EMBL" id="QLMA01000006">
    <property type="protein sequence ID" value="RAJ79045.1"/>
    <property type="molecule type" value="Genomic_DNA"/>
</dbReference>
<dbReference type="Proteomes" id="UP000249819">
    <property type="component" value="Unassembled WGS sequence"/>
</dbReference>
<name>A0A327VVQ1_9BACT</name>
<accession>A0A327VVQ1</accession>
<dbReference type="AlphaFoldDB" id="A0A327VVQ1"/>
<dbReference type="PANTHER" id="PTHR30348">
    <property type="entry name" value="UNCHARACTERIZED PROTEIN YECE"/>
    <property type="match status" value="1"/>
</dbReference>
<evidence type="ECO:0000313" key="2">
    <source>
        <dbReference type="Proteomes" id="UP000249819"/>
    </source>
</evidence>
<proteinExistence type="predicted"/>
<evidence type="ECO:0000313" key="1">
    <source>
        <dbReference type="EMBL" id="RAJ79045.1"/>
    </source>
</evidence>
<organism evidence="1 2">
    <name type="scientific">Chitinophaga dinghuensis</name>
    <dbReference type="NCBI Taxonomy" id="1539050"/>
    <lineage>
        <taxon>Bacteria</taxon>
        <taxon>Pseudomonadati</taxon>
        <taxon>Bacteroidota</taxon>
        <taxon>Chitinophagia</taxon>
        <taxon>Chitinophagales</taxon>
        <taxon>Chitinophagaceae</taxon>
        <taxon>Chitinophaga</taxon>
    </lineage>
</organism>
<dbReference type="InterPro" id="IPR036520">
    <property type="entry name" value="UPF0759_sf"/>
</dbReference>
<dbReference type="Pfam" id="PF01904">
    <property type="entry name" value="DUF72"/>
    <property type="match status" value="1"/>
</dbReference>